<keyword evidence="3" id="KW-0812">Transmembrane</keyword>
<dbReference type="RefSeq" id="WP_117703077.1">
    <property type="nucleotide sequence ID" value="NZ_QSTW01000046.1"/>
</dbReference>
<keyword evidence="4" id="KW-0732">Signal</keyword>
<organism evidence="5 6">
    <name type="scientific">Phocaeicola plebeius</name>
    <dbReference type="NCBI Taxonomy" id="310297"/>
    <lineage>
        <taxon>Bacteria</taxon>
        <taxon>Pseudomonadati</taxon>
        <taxon>Bacteroidota</taxon>
        <taxon>Bacteroidia</taxon>
        <taxon>Bacteroidales</taxon>
        <taxon>Bacteroidaceae</taxon>
        <taxon>Phocaeicola</taxon>
    </lineage>
</organism>
<feature type="chain" id="PRO_5017542760" evidence="4">
    <location>
        <begin position="28"/>
        <end position="429"/>
    </location>
</feature>
<accession>A0A3E4Z3F1</accession>
<evidence type="ECO:0000256" key="4">
    <source>
        <dbReference type="SAM" id="SignalP"/>
    </source>
</evidence>
<feature type="repeat" description="TPR" evidence="1">
    <location>
        <begin position="224"/>
        <end position="257"/>
    </location>
</feature>
<sequence length="429" mass="50001">MKHKIKPILYIAGILLLFATCTRQPHASALLQQTDSLLHHHQPDSALQLLFNIKDETSLPETERMKLVWNKAMAHYQLEMSLLEDSLLYQAIAYYRQHPTDTARLLDTYLLEGMYLRWKEANDEAITVFDKGITLAITRKDTTNMLVLQRKKLEVLYKQSRFLECKAMIEDMLRIAHKLPVKEHYQMVYSLALVSQLGGDTSNIDCPEKGFQLALEAGDTLFAHHILRNHGCMLVGAHRYREAIAQFQRLIRLNPDFLPYAVQLSLAEIYINLGKNDSAFYYLDKAAQSMDKEQKLKKDRIMLSFKSLYYQMQSALNERMGLPYSGQVFRRYCDSITEDLKDKHNTALRQQETRAQLQQRNYELIISRQQMELRIAVVVSLLLGVILALIVLYQQNLKKKERTIRRLSSELQKYSKQLKQYSVNSYVID</sequence>
<evidence type="ECO:0000313" key="6">
    <source>
        <dbReference type="Proteomes" id="UP000260814"/>
    </source>
</evidence>
<feature type="coiled-coil region" evidence="2">
    <location>
        <begin position="390"/>
        <end position="424"/>
    </location>
</feature>
<comment type="caution">
    <text evidence="5">The sequence shown here is derived from an EMBL/GenBank/DDBJ whole genome shotgun (WGS) entry which is preliminary data.</text>
</comment>
<keyword evidence="3" id="KW-1133">Transmembrane helix</keyword>
<dbReference type="InterPro" id="IPR019734">
    <property type="entry name" value="TPR_rpt"/>
</dbReference>
<keyword evidence="1" id="KW-0802">TPR repeat</keyword>
<feature type="transmembrane region" description="Helical" evidence="3">
    <location>
        <begin position="373"/>
        <end position="393"/>
    </location>
</feature>
<feature type="signal peptide" evidence="4">
    <location>
        <begin position="1"/>
        <end position="27"/>
    </location>
</feature>
<protein>
    <submittedName>
        <fullName evidence="5">DUF1049 domain-containing protein</fullName>
    </submittedName>
</protein>
<keyword evidence="3" id="KW-0472">Membrane</keyword>
<dbReference type="InterPro" id="IPR011990">
    <property type="entry name" value="TPR-like_helical_dom_sf"/>
</dbReference>
<proteinExistence type="predicted"/>
<evidence type="ECO:0000256" key="2">
    <source>
        <dbReference type="SAM" id="Coils"/>
    </source>
</evidence>
<dbReference type="SUPFAM" id="SSF48452">
    <property type="entry name" value="TPR-like"/>
    <property type="match status" value="1"/>
</dbReference>
<name>A0A3E4Z3F1_9BACT</name>
<reference evidence="5 6" key="1">
    <citation type="submission" date="2018-08" db="EMBL/GenBank/DDBJ databases">
        <title>A genome reference for cultivated species of the human gut microbiota.</title>
        <authorList>
            <person name="Zou Y."/>
            <person name="Xue W."/>
            <person name="Luo G."/>
        </authorList>
    </citation>
    <scope>NUCLEOTIDE SEQUENCE [LARGE SCALE GENOMIC DNA]</scope>
    <source>
        <strain evidence="5 6">OM06-2</strain>
    </source>
</reference>
<keyword evidence="2" id="KW-0175">Coiled coil</keyword>
<dbReference type="PROSITE" id="PS50005">
    <property type="entry name" value="TPR"/>
    <property type="match status" value="1"/>
</dbReference>
<dbReference type="Proteomes" id="UP000260814">
    <property type="component" value="Unassembled WGS sequence"/>
</dbReference>
<dbReference type="Gene3D" id="1.25.40.10">
    <property type="entry name" value="Tetratricopeptide repeat domain"/>
    <property type="match status" value="1"/>
</dbReference>
<evidence type="ECO:0000313" key="5">
    <source>
        <dbReference type="EMBL" id="RGM84321.1"/>
    </source>
</evidence>
<gene>
    <name evidence="5" type="ORF">DXB87_17235</name>
</gene>
<evidence type="ECO:0000256" key="1">
    <source>
        <dbReference type="PROSITE-ProRule" id="PRU00339"/>
    </source>
</evidence>
<evidence type="ECO:0000256" key="3">
    <source>
        <dbReference type="SAM" id="Phobius"/>
    </source>
</evidence>
<dbReference type="EMBL" id="QSTW01000046">
    <property type="protein sequence ID" value="RGM84321.1"/>
    <property type="molecule type" value="Genomic_DNA"/>
</dbReference>
<dbReference type="AlphaFoldDB" id="A0A3E4Z3F1"/>